<dbReference type="Proteomes" id="UP000254346">
    <property type="component" value="Unassembled WGS sequence"/>
</dbReference>
<organism evidence="1 2">
    <name type="scientific">Salmonella enterica I</name>
    <dbReference type="NCBI Taxonomy" id="59201"/>
    <lineage>
        <taxon>Bacteria</taxon>
        <taxon>Pseudomonadati</taxon>
        <taxon>Pseudomonadota</taxon>
        <taxon>Gammaproteobacteria</taxon>
        <taxon>Enterobacterales</taxon>
        <taxon>Enterobacteriaceae</taxon>
        <taxon>Salmonella</taxon>
    </lineage>
</organism>
<evidence type="ECO:0000313" key="2">
    <source>
        <dbReference type="Proteomes" id="UP000254346"/>
    </source>
</evidence>
<dbReference type="PANTHER" id="PTHR30348">
    <property type="entry name" value="UNCHARACTERIZED PROTEIN YECE"/>
    <property type="match status" value="1"/>
</dbReference>
<dbReference type="AlphaFoldDB" id="A0A379VQ95"/>
<dbReference type="SUPFAM" id="SSF117396">
    <property type="entry name" value="TM1631-like"/>
    <property type="match status" value="1"/>
</dbReference>
<name>A0A379VQ95_SALET</name>
<protein>
    <submittedName>
        <fullName evidence="1">Protein of uncharacterized function DUF72</fullName>
    </submittedName>
</protein>
<reference evidence="1 2" key="1">
    <citation type="submission" date="2018-06" db="EMBL/GenBank/DDBJ databases">
        <authorList>
            <consortium name="Pathogen Informatics"/>
            <person name="Doyle S."/>
        </authorList>
    </citation>
    <scope>NUCLEOTIDE SEQUENCE [LARGE SCALE GENOMIC DNA]</scope>
    <source>
        <strain evidence="1 2">NCTC8256</strain>
    </source>
</reference>
<evidence type="ECO:0000313" key="1">
    <source>
        <dbReference type="EMBL" id="SUH08775.1"/>
    </source>
</evidence>
<sequence>MIYIGLPQWSHPKWARLGITSLEEYARHFNCVEGNTTLYALPKAEIVDRWYAQTTDDFRFCFKFPATISHQAALRIATIWYRRFLPAWRRWKRVLANTGCSCPPPLDRAISPPYGSFLMRSPPRLPMA</sequence>
<dbReference type="InterPro" id="IPR002763">
    <property type="entry name" value="DUF72"/>
</dbReference>
<accession>A0A379VQ95</accession>
<dbReference type="InterPro" id="IPR036520">
    <property type="entry name" value="UPF0759_sf"/>
</dbReference>
<dbReference type="Gene3D" id="3.20.20.410">
    <property type="entry name" value="Protein of unknown function UPF0759"/>
    <property type="match status" value="1"/>
</dbReference>
<dbReference type="PANTHER" id="PTHR30348:SF9">
    <property type="entry name" value="UPF0759 PROTEIN YECE"/>
    <property type="match status" value="1"/>
</dbReference>
<gene>
    <name evidence="1" type="primary">SBOV19611_2</name>
    <name evidence="1" type="ORF">NCTC8256_02723</name>
</gene>
<dbReference type="Pfam" id="PF01904">
    <property type="entry name" value="DUF72"/>
    <property type="match status" value="1"/>
</dbReference>
<proteinExistence type="predicted"/>
<dbReference type="EMBL" id="UGXR01000001">
    <property type="protein sequence ID" value="SUH08775.1"/>
    <property type="molecule type" value="Genomic_DNA"/>
</dbReference>